<reference evidence="2 3" key="1">
    <citation type="submission" date="2024-07" db="EMBL/GenBank/DDBJ databases">
        <authorList>
            <person name="Akdeniz Z."/>
        </authorList>
    </citation>
    <scope>NUCLEOTIDE SEQUENCE [LARGE SCALE GENOMIC DNA]</scope>
</reference>
<evidence type="ECO:0000313" key="2">
    <source>
        <dbReference type="EMBL" id="CAL6073543.1"/>
    </source>
</evidence>
<feature type="transmembrane region" description="Helical" evidence="1">
    <location>
        <begin position="71"/>
        <end position="95"/>
    </location>
</feature>
<evidence type="ECO:0000313" key="3">
    <source>
        <dbReference type="Proteomes" id="UP001642409"/>
    </source>
</evidence>
<keyword evidence="3" id="KW-1185">Reference proteome</keyword>
<evidence type="ECO:0000256" key="1">
    <source>
        <dbReference type="SAM" id="Phobius"/>
    </source>
</evidence>
<feature type="transmembrane region" description="Helical" evidence="1">
    <location>
        <begin position="214"/>
        <end position="235"/>
    </location>
</feature>
<accession>A0ABP1L3R5</accession>
<dbReference type="Proteomes" id="UP001642409">
    <property type="component" value="Unassembled WGS sequence"/>
</dbReference>
<keyword evidence="1" id="KW-0812">Transmembrane</keyword>
<keyword evidence="1" id="KW-0472">Membrane</keyword>
<dbReference type="EMBL" id="CAXDID020000301">
    <property type="protein sequence ID" value="CAL6073543.1"/>
    <property type="molecule type" value="Genomic_DNA"/>
</dbReference>
<gene>
    <name evidence="2" type="ORF">HINF_LOCUS56153</name>
</gene>
<protein>
    <submittedName>
        <fullName evidence="2">Hypothetical_protein</fullName>
    </submittedName>
</protein>
<proteinExistence type="predicted"/>
<name>A0ABP1L3R5_9EUKA</name>
<keyword evidence="1" id="KW-1133">Transmembrane helix</keyword>
<organism evidence="2 3">
    <name type="scientific">Hexamita inflata</name>
    <dbReference type="NCBI Taxonomy" id="28002"/>
    <lineage>
        <taxon>Eukaryota</taxon>
        <taxon>Metamonada</taxon>
        <taxon>Diplomonadida</taxon>
        <taxon>Hexamitidae</taxon>
        <taxon>Hexamitinae</taxon>
        <taxon>Hexamita</taxon>
    </lineage>
</organism>
<comment type="caution">
    <text evidence="2">The sequence shown here is derived from an EMBL/GenBank/DDBJ whole genome shotgun (WGS) entry which is preliminary data.</text>
</comment>
<sequence length="283" mass="32560">MEQLQQRITIPTQDEGKTEQQHNIIKYQTVIFTLYSAWVTQLKQELLMFAIQLTCFITMFSTKLLHMTIIAQMGIVCCIISFVINQLNSCVLIAVNSSSFFKFGEFDFKQHFQYNTCYQYLCKLFSEHQLKLVSKQSESNNLFTFFKKQNQPRTSNQPIIKNTESYDSSDEPLVTNNFSSLSSNSHKATQIKEKLTFNQFKELTKSKLLKSKTLQIVTTFILLMIGLIFGLANIACSFEININTFKSSTNLDFEKQFIAGYASPYCGVRANFDFNKCLCNNCA</sequence>